<proteinExistence type="predicted"/>
<sequence>MVTNPAQSIKSINQSNFIT</sequence>
<reference evidence="1" key="1">
    <citation type="submission" date="2014-11" db="EMBL/GenBank/DDBJ databases">
        <authorList>
            <person name="Amaro Gonzalez C."/>
        </authorList>
    </citation>
    <scope>NUCLEOTIDE SEQUENCE</scope>
</reference>
<accession>A0A0E9REN3</accession>
<organism evidence="1">
    <name type="scientific">Anguilla anguilla</name>
    <name type="common">European freshwater eel</name>
    <name type="synonym">Muraena anguilla</name>
    <dbReference type="NCBI Taxonomy" id="7936"/>
    <lineage>
        <taxon>Eukaryota</taxon>
        <taxon>Metazoa</taxon>
        <taxon>Chordata</taxon>
        <taxon>Craniata</taxon>
        <taxon>Vertebrata</taxon>
        <taxon>Euteleostomi</taxon>
        <taxon>Actinopterygii</taxon>
        <taxon>Neopterygii</taxon>
        <taxon>Teleostei</taxon>
        <taxon>Anguilliformes</taxon>
        <taxon>Anguillidae</taxon>
        <taxon>Anguilla</taxon>
    </lineage>
</organism>
<name>A0A0E9REN3_ANGAN</name>
<dbReference type="AlphaFoldDB" id="A0A0E9REN3"/>
<evidence type="ECO:0000313" key="1">
    <source>
        <dbReference type="EMBL" id="JAH26783.1"/>
    </source>
</evidence>
<dbReference type="EMBL" id="GBXM01081794">
    <property type="protein sequence ID" value="JAH26783.1"/>
    <property type="molecule type" value="Transcribed_RNA"/>
</dbReference>
<reference evidence="1" key="2">
    <citation type="journal article" date="2015" name="Fish Shellfish Immunol.">
        <title>Early steps in the European eel (Anguilla anguilla)-Vibrio vulnificus interaction in the gills: Role of the RtxA13 toxin.</title>
        <authorList>
            <person name="Callol A."/>
            <person name="Pajuelo D."/>
            <person name="Ebbesson L."/>
            <person name="Teles M."/>
            <person name="MacKenzie S."/>
            <person name="Amaro C."/>
        </authorList>
    </citation>
    <scope>NUCLEOTIDE SEQUENCE</scope>
</reference>
<protein>
    <submittedName>
        <fullName evidence="1">Uncharacterized protein</fullName>
    </submittedName>
</protein>